<sequence>MTQLLQQLNLTDGFGAQSQMTPDLLALLARLFINLLAVVVLVRLIYFRIYRKTDLFLTFFMFNLIIFLITYLLNQVQMSIGAAFGLFAVFSMLRYRTEGLSAKDMTYLFVVIAMGLISAVSNGSWVQVALIAGLILLVVQLLEGNWLIRREFSKTIAYDRIALIVPGRRPELLEDIRDRTGLPIHRVDIQDIDFLKDSARITAYYYAQDSQPKINETTHVPLPQTVPLYE</sequence>
<dbReference type="Proteomes" id="UP000598271">
    <property type="component" value="Unassembled WGS sequence"/>
</dbReference>
<protein>
    <submittedName>
        <fullName evidence="2">DUF4956 domain-containing protein</fullName>
    </submittedName>
</protein>
<gene>
    <name evidence="2" type="ORF">GCM10007390_14640</name>
</gene>
<accession>A0A8J3D159</accession>
<proteinExistence type="predicted"/>
<keyword evidence="1" id="KW-1133">Transmembrane helix</keyword>
<dbReference type="InterPro" id="IPR032531">
    <property type="entry name" value="DUF4956"/>
</dbReference>
<evidence type="ECO:0000313" key="3">
    <source>
        <dbReference type="Proteomes" id="UP000598271"/>
    </source>
</evidence>
<evidence type="ECO:0000256" key="1">
    <source>
        <dbReference type="SAM" id="Phobius"/>
    </source>
</evidence>
<organism evidence="2 3">
    <name type="scientific">Persicitalea jodogahamensis</name>
    <dbReference type="NCBI Taxonomy" id="402147"/>
    <lineage>
        <taxon>Bacteria</taxon>
        <taxon>Pseudomonadati</taxon>
        <taxon>Bacteroidota</taxon>
        <taxon>Cytophagia</taxon>
        <taxon>Cytophagales</taxon>
        <taxon>Spirosomataceae</taxon>
        <taxon>Persicitalea</taxon>
    </lineage>
</organism>
<keyword evidence="1" id="KW-0812">Transmembrane</keyword>
<feature type="transmembrane region" description="Helical" evidence="1">
    <location>
        <begin position="24"/>
        <end position="46"/>
    </location>
</feature>
<name>A0A8J3D159_9BACT</name>
<keyword evidence="1" id="KW-0472">Membrane</keyword>
<feature type="transmembrane region" description="Helical" evidence="1">
    <location>
        <begin position="79"/>
        <end position="95"/>
    </location>
</feature>
<feature type="transmembrane region" description="Helical" evidence="1">
    <location>
        <begin position="131"/>
        <end position="148"/>
    </location>
</feature>
<feature type="transmembrane region" description="Helical" evidence="1">
    <location>
        <begin position="107"/>
        <end position="125"/>
    </location>
</feature>
<feature type="transmembrane region" description="Helical" evidence="1">
    <location>
        <begin position="55"/>
        <end position="73"/>
    </location>
</feature>
<evidence type="ECO:0000313" key="2">
    <source>
        <dbReference type="EMBL" id="GHB61808.1"/>
    </source>
</evidence>
<reference evidence="2 3" key="1">
    <citation type="journal article" date="2014" name="Int. J. Syst. Evol. Microbiol.">
        <title>Complete genome sequence of Corynebacterium casei LMG S-19264T (=DSM 44701T), isolated from a smear-ripened cheese.</title>
        <authorList>
            <consortium name="US DOE Joint Genome Institute (JGI-PGF)"/>
            <person name="Walter F."/>
            <person name="Albersmeier A."/>
            <person name="Kalinowski J."/>
            <person name="Ruckert C."/>
        </authorList>
    </citation>
    <scope>NUCLEOTIDE SEQUENCE [LARGE SCALE GENOMIC DNA]</scope>
    <source>
        <strain evidence="2 3">KCTC 12866</strain>
    </source>
</reference>
<dbReference type="Pfam" id="PF16316">
    <property type="entry name" value="DUF4956"/>
    <property type="match status" value="1"/>
</dbReference>
<comment type="caution">
    <text evidence="2">The sequence shown here is derived from an EMBL/GenBank/DDBJ whole genome shotgun (WGS) entry which is preliminary data.</text>
</comment>
<dbReference type="EMBL" id="BMXF01000001">
    <property type="protein sequence ID" value="GHB61808.1"/>
    <property type="molecule type" value="Genomic_DNA"/>
</dbReference>
<dbReference type="AlphaFoldDB" id="A0A8J3D159"/>
<dbReference type="RefSeq" id="WP_229580468.1">
    <property type="nucleotide sequence ID" value="NZ_BMXF01000001.1"/>
</dbReference>
<keyword evidence="3" id="KW-1185">Reference proteome</keyword>